<dbReference type="GO" id="GO:0006508">
    <property type="term" value="P:proteolysis"/>
    <property type="evidence" value="ECO:0007669"/>
    <property type="project" value="UniProtKB-KW"/>
</dbReference>
<sequence>MTSQSVVEQEADYRPDEVVVALPHEGSVLAVLHEARGGDLHVDRDELLGLARISFDAQATVQGLSSLDDWERASEAREARLPRREDPSELDQALSGLRAVLAHRWSGWTPTMGKNRLVASVEGGGRISGGMVGRISGGMVGRISGGGTAPVAATRRARLPQGTRPGQGVRVGVLDTGLSPHSRLAGCYARYSDLLSPEEDAEPRAGHATFIAGLVLSQAPGATVEVRRALESDATGDSWSAARKIVQFGRDGVDVLNLSFLCFTEDDEPPMALAAAIDRLDPAIVVVAAAGNHGAMEDIAQARPAWPAALDDVVAVGAVDAAGRHASFSPPENLPWIDVRAQGVDLVSTYLDEVELGGSQQFRGFAQWSGTSFAAALVSGAIAAATDPGRVPARAAWDDMRSALAGPTHPERTADAARAPLQPVMRLVVP</sequence>
<comment type="similarity">
    <text evidence="1 5">Belongs to the peptidase S8 family.</text>
</comment>
<feature type="active site" description="Charge relay system" evidence="5">
    <location>
        <position position="175"/>
    </location>
</feature>
<keyword evidence="2 5" id="KW-0645">Protease</keyword>
<protein>
    <recommendedName>
        <fullName evidence="6">Peptidase S8/S53 domain-containing protein</fullName>
    </recommendedName>
</protein>
<evidence type="ECO:0000313" key="7">
    <source>
        <dbReference type="EMBL" id="CAA9306805.1"/>
    </source>
</evidence>
<dbReference type="PROSITE" id="PS51892">
    <property type="entry name" value="SUBTILASE"/>
    <property type="match status" value="1"/>
</dbReference>
<dbReference type="InterPro" id="IPR050131">
    <property type="entry name" value="Peptidase_S8_subtilisin-like"/>
</dbReference>
<evidence type="ECO:0000256" key="2">
    <source>
        <dbReference type="ARBA" id="ARBA00022670"/>
    </source>
</evidence>
<dbReference type="PROSITE" id="PS00136">
    <property type="entry name" value="SUBTILASE_ASP"/>
    <property type="match status" value="1"/>
</dbReference>
<keyword evidence="3 5" id="KW-0378">Hydrolase</keyword>
<dbReference type="PANTHER" id="PTHR43806:SF11">
    <property type="entry name" value="CEREVISIN-RELATED"/>
    <property type="match status" value="1"/>
</dbReference>
<proteinExistence type="inferred from homology"/>
<dbReference type="InterPro" id="IPR036852">
    <property type="entry name" value="Peptidase_S8/S53_dom_sf"/>
</dbReference>
<dbReference type="GO" id="GO:0004252">
    <property type="term" value="F:serine-type endopeptidase activity"/>
    <property type="evidence" value="ECO:0007669"/>
    <property type="project" value="UniProtKB-UniRule"/>
</dbReference>
<reference evidence="7" key="1">
    <citation type="submission" date="2020-02" db="EMBL/GenBank/DDBJ databases">
        <authorList>
            <person name="Meier V. D."/>
        </authorList>
    </citation>
    <scope>NUCLEOTIDE SEQUENCE</scope>
    <source>
        <strain evidence="7">AVDCRST_MAG07</strain>
    </source>
</reference>
<dbReference type="InterPro" id="IPR015500">
    <property type="entry name" value="Peptidase_S8_subtilisin-rel"/>
</dbReference>
<evidence type="ECO:0000256" key="1">
    <source>
        <dbReference type="ARBA" id="ARBA00011073"/>
    </source>
</evidence>
<feature type="active site" description="Charge relay system" evidence="5">
    <location>
        <position position="207"/>
    </location>
</feature>
<dbReference type="Gene3D" id="3.40.50.200">
    <property type="entry name" value="Peptidase S8/S53 domain"/>
    <property type="match status" value="1"/>
</dbReference>
<dbReference type="AlphaFoldDB" id="A0A6J4KIC9"/>
<feature type="active site" description="Charge relay system" evidence="5">
    <location>
        <position position="372"/>
    </location>
</feature>
<gene>
    <name evidence="7" type="ORF">AVDCRST_MAG07-152</name>
</gene>
<dbReference type="Pfam" id="PF00082">
    <property type="entry name" value="Peptidase_S8"/>
    <property type="match status" value="1"/>
</dbReference>
<dbReference type="CDD" id="cd00306">
    <property type="entry name" value="Peptidases_S8_S53"/>
    <property type="match status" value="1"/>
</dbReference>
<dbReference type="EMBL" id="CADCUB010000010">
    <property type="protein sequence ID" value="CAA9306805.1"/>
    <property type="molecule type" value="Genomic_DNA"/>
</dbReference>
<evidence type="ECO:0000256" key="5">
    <source>
        <dbReference type="PROSITE-ProRule" id="PRU01240"/>
    </source>
</evidence>
<keyword evidence="4 5" id="KW-0720">Serine protease</keyword>
<evidence type="ECO:0000256" key="3">
    <source>
        <dbReference type="ARBA" id="ARBA00022801"/>
    </source>
</evidence>
<evidence type="ECO:0000259" key="6">
    <source>
        <dbReference type="Pfam" id="PF00082"/>
    </source>
</evidence>
<feature type="domain" description="Peptidase S8/S53" evidence="6">
    <location>
        <begin position="166"/>
        <end position="401"/>
    </location>
</feature>
<dbReference type="PRINTS" id="PR00723">
    <property type="entry name" value="SUBTILISIN"/>
</dbReference>
<dbReference type="PANTHER" id="PTHR43806">
    <property type="entry name" value="PEPTIDASE S8"/>
    <property type="match status" value="1"/>
</dbReference>
<organism evidence="7">
    <name type="scientific">uncultured Frankineae bacterium</name>
    <dbReference type="NCBI Taxonomy" id="437475"/>
    <lineage>
        <taxon>Bacteria</taxon>
        <taxon>Bacillati</taxon>
        <taxon>Actinomycetota</taxon>
        <taxon>Actinomycetes</taxon>
        <taxon>Frankiales</taxon>
        <taxon>environmental samples</taxon>
    </lineage>
</organism>
<evidence type="ECO:0000256" key="4">
    <source>
        <dbReference type="ARBA" id="ARBA00022825"/>
    </source>
</evidence>
<dbReference type="InterPro" id="IPR023827">
    <property type="entry name" value="Peptidase_S8_Asp-AS"/>
</dbReference>
<dbReference type="InterPro" id="IPR000209">
    <property type="entry name" value="Peptidase_S8/S53_dom"/>
</dbReference>
<name>A0A6J4KIC9_9ACTN</name>
<dbReference type="SUPFAM" id="SSF52743">
    <property type="entry name" value="Subtilisin-like"/>
    <property type="match status" value="1"/>
</dbReference>
<accession>A0A6J4KIC9</accession>